<reference evidence="1 2" key="1">
    <citation type="submission" date="2019-03" db="EMBL/GenBank/DDBJ databases">
        <title>Genomic Encyclopedia of Type Strains, Phase IV (KMG-IV): sequencing the most valuable type-strain genomes for metagenomic binning, comparative biology and taxonomic classification.</title>
        <authorList>
            <person name="Goeker M."/>
        </authorList>
    </citation>
    <scope>NUCLEOTIDE SEQUENCE [LARGE SCALE GENOMIC DNA]</scope>
    <source>
        <strain evidence="1 2">DSM 20467</strain>
    </source>
</reference>
<accession>A0A4R3K4J0</accession>
<gene>
    <name evidence="1" type="ORF">EDC37_11467</name>
</gene>
<protein>
    <submittedName>
        <fullName evidence="1">Virulence RhuM family protein</fullName>
    </submittedName>
</protein>
<dbReference type="AlphaFoldDB" id="A0A4R3K4J0"/>
<sequence>MTMEDWSKHLDGILTSTGENLLIGNGTISHNQSMDKVQTEYKKYKAKTLSSVEQDYLDSIKQLEKKASGRR</sequence>
<keyword evidence="2" id="KW-1185">Reference proteome</keyword>
<name>A0A4R3K4J0_9FIRM</name>
<dbReference type="InterPro" id="IPR011204">
    <property type="entry name" value="Virulence_RhuM-like"/>
</dbReference>
<evidence type="ECO:0000313" key="1">
    <source>
        <dbReference type="EMBL" id="TCS77666.1"/>
    </source>
</evidence>
<dbReference type="Pfam" id="PF13310">
    <property type="entry name" value="Virulence_RhuM"/>
    <property type="match status" value="1"/>
</dbReference>
<dbReference type="EMBL" id="SMAA01000014">
    <property type="protein sequence ID" value="TCS77666.1"/>
    <property type="molecule type" value="Genomic_DNA"/>
</dbReference>
<evidence type="ECO:0000313" key="2">
    <source>
        <dbReference type="Proteomes" id="UP000295188"/>
    </source>
</evidence>
<dbReference type="RefSeq" id="WP_231040069.1">
    <property type="nucleotide sequence ID" value="NZ_WIQN01000017.1"/>
</dbReference>
<dbReference type="Proteomes" id="UP000295188">
    <property type="component" value="Unassembled WGS sequence"/>
</dbReference>
<organism evidence="1 2">
    <name type="scientific">Pectinatus cerevisiiphilus</name>
    <dbReference type="NCBI Taxonomy" id="86956"/>
    <lineage>
        <taxon>Bacteria</taxon>
        <taxon>Bacillati</taxon>
        <taxon>Bacillota</taxon>
        <taxon>Negativicutes</taxon>
        <taxon>Selenomonadales</taxon>
        <taxon>Selenomonadaceae</taxon>
        <taxon>Pectinatus</taxon>
    </lineage>
</organism>
<proteinExistence type="predicted"/>
<comment type="caution">
    <text evidence="1">The sequence shown here is derived from an EMBL/GenBank/DDBJ whole genome shotgun (WGS) entry which is preliminary data.</text>
</comment>